<feature type="non-terminal residue" evidence="3">
    <location>
        <position position="461"/>
    </location>
</feature>
<dbReference type="PANTHER" id="PTHR46145:SF4">
    <property type="entry name" value="HEPARANASE"/>
    <property type="match status" value="1"/>
</dbReference>
<evidence type="ECO:0000256" key="2">
    <source>
        <dbReference type="SAM" id="SignalP"/>
    </source>
</evidence>
<dbReference type="InterPro" id="IPR005199">
    <property type="entry name" value="Glyco_hydro_79"/>
</dbReference>
<sequence length="461" mass="51006">MKWLKDLTLPLLLLYCCDLPTPGRRSSWISGIQADDSPNEVTYNVKVDLSASVHEIGGRFLSMSFPAKYIPVQWTEKLQNLASALSPADIRVLGKFQQFCPDQNVEPSKIQGRSPSAGVPQDPCKNKEAGSDFVLRGNQWQIFNANVAKVGWSLLLGLENTKRRADGSWDSSLAELLLNYSSSKDIPIGYFHLGNEPNLYPVQIKLTIVPKTLVEDYKMLKGLLIKYQLYAASKLYGPDVTTLDKHSTARNYLTQFLAAGGENVVDAISLHHYYCKNNASMWEFLNPSSLESLRSSLEIGKTLVQVTTNPLPLILSETSSCAGGGAPNLSGRYLAGFLWLDKLGLSALYGVKQVFRQSFFSGAAYSLVLISDATPQPDYYLSVLFKRLVEGPVFTVNLNPPNQKLRVYANCAKQGKYTPGDLVIYYLNLEETPAVLSLDQFQDADLDLYMLTPGDSEGIKS</sequence>
<proteinExistence type="inferred from homology"/>
<dbReference type="GO" id="GO:0016020">
    <property type="term" value="C:membrane"/>
    <property type="evidence" value="ECO:0007669"/>
    <property type="project" value="InterPro"/>
</dbReference>
<organism evidence="3 4">
    <name type="scientific">Candidula unifasciata</name>
    <dbReference type="NCBI Taxonomy" id="100452"/>
    <lineage>
        <taxon>Eukaryota</taxon>
        <taxon>Metazoa</taxon>
        <taxon>Spiralia</taxon>
        <taxon>Lophotrochozoa</taxon>
        <taxon>Mollusca</taxon>
        <taxon>Gastropoda</taxon>
        <taxon>Heterobranchia</taxon>
        <taxon>Euthyneura</taxon>
        <taxon>Panpulmonata</taxon>
        <taxon>Eupulmonata</taxon>
        <taxon>Stylommatophora</taxon>
        <taxon>Helicina</taxon>
        <taxon>Helicoidea</taxon>
        <taxon>Geomitridae</taxon>
        <taxon>Candidula</taxon>
    </lineage>
</organism>
<dbReference type="GO" id="GO:0031012">
    <property type="term" value="C:extracellular matrix"/>
    <property type="evidence" value="ECO:0007669"/>
    <property type="project" value="TreeGrafter"/>
</dbReference>
<keyword evidence="2" id="KW-0732">Signal</keyword>
<comment type="caution">
    <text evidence="3">The sequence shown here is derived from an EMBL/GenBank/DDBJ whole genome shotgun (WGS) entry which is preliminary data.</text>
</comment>
<protein>
    <recommendedName>
        <fullName evidence="5">Heparanase</fullName>
    </recommendedName>
</protein>
<accession>A0A8S3ZSP8</accession>
<dbReference type="EMBL" id="CAJHNH020004424">
    <property type="protein sequence ID" value="CAG5131008.1"/>
    <property type="molecule type" value="Genomic_DNA"/>
</dbReference>
<evidence type="ECO:0000256" key="1">
    <source>
        <dbReference type="ARBA" id="ARBA00009800"/>
    </source>
</evidence>
<dbReference type="Pfam" id="PF03662">
    <property type="entry name" value="Glyco_hydro_79n"/>
    <property type="match status" value="1"/>
</dbReference>
<dbReference type="AlphaFoldDB" id="A0A8S3ZSP8"/>
<reference evidence="3" key="1">
    <citation type="submission" date="2021-04" db="EMBL/GenBank/DDBJ databases">
        <authorList>
            <consortium name="Molecular Ecology Group"/>
        </authorList>
    </citation>
    <scope>NUCLEOTIDE SEQUENCE</scope>
</reference>
<dbReference type="GO" id="GO:0005615">
    <property type="term" value="C:extracellular space"/>
    <property type="evidence" value="ECO:0007669"/>
    <property type="project" value="TreeGrafter"/>
</dbReference>
<dbReference type="Gene3D" id="3.20.20.80">
    <property type="entry name" value="Glycosidases"/>
    <property type="match status" value="1"/>
</dbReference>
<dbReference type="OrthoDB" id="10066041at2759"/>
<comment type="similarity">
    <text evidence="1">Belongs to the glycosyl hydrolase 79 family.</text>
</comment>
<feature type="chain" id="PRO_5035746206" description="Heparanase" evidence="2">
    <location>
        <begin position="19"/>
        <end position="461"/>
    </location>
</feature>
<gene>
    <name evidence="3" type="ORF">CUNI_LOCUS16566</name>
</gene>
<evidence type="ECO:0000313" key="4">
    <source>
        <dbReference type="Proteomes" id="UP000678393"/>
    </source>
</evidence>
<dbReference type="Proteomes" id="UP000678393">
    <property type="component" value="Unassembled WGS sequence"/>
</dbReference>
<name>A0A8S3ZSP8_9EUPU</name>
<dbReference type="PANTHER" id="PTHR46145">
    <property type="entry name" value="HEPARANASE"/>
    <property type="match status" value="1"/>
</dbReference>
<feature type="signal peptide" evidence="2">
    <location>
        <begin position="1"/>
        <end position="18"/>
    </location>
</feature>
<keyword evidence="4" id="KW-1185">Reference proteome</keyword>
<dbReference type="SUPFAM" id="SSF51445">
    <property type="entry name" value="(Trans)glycosidases"/>
    <property type="match status" value="1"/>
</dbReference>
<dbReference type="InterPro" id="IPR017853">
    <property type="entry name" value="GH"/>
</dbReference>
<evidence type="ECO:0000313" key="3">
    <source>
        <dbReference type="EMBL" id="CAG5131008.1"/>
    </source>
</evidence>
<evidence type="ECO:0008006" key="5">
    <source>
        <dbReference type="Google" id="ProtNLM"/>
    </source>
</evidence>
<dbReference type="GO" id="GO:0016798">
    <property type="term" value="F:hydrolase activity, acting on glycosyl bonds"/>
    <property type="evidence" value="ECO:0007669"/>
    <property type="project" value="InterPro"/>
</dbReference>